<keyword evidence="7 11" id="KW-0418">Kinase</keyword>
<comment type="caution">
    <text evidence="11">Lacks conserved residue(s) required for the propagation of feature annotation.</text>
</comment>
<evidence type="ECO:0000313" key="12">
    <source>
        <dbReference type="EMBL" id="ESL04253.1"/>
    </source>
</evidence>
<accession>V2Y5N8</accession>
<proteinExistence type="inferred from homology"/>
<dbReference type="SUPFAM" id="SSF52540">
    <property type="entry name" value="P-loop containing nucleoside triphosphate hydrolases"/>
    <property type="match status" value="1"/>
</dbReference>
<evidence type="ECO:0000256" key="3">
    <source>
        <dbReference type="ARBA" id="ARBA00012154"/>
    </source>
</evidence>
<feature type="binding site" evidence="11">
    <location>
        <position position="58"/>
    </location>
    <ligand>
        <name>substrate</name>
    </ligand>
</feature>
<keyword evidence="13" id="KW-1185">Reference proteome</keyword>
<dbReference type="RefSeq" id="WP_023353493.1">
    <property type="nucleotide sequence ID" value="NZ_KI535366.1"/>
</dbReference>
<dbReference type="EC" id="2.7.1.71" evidence="3 11"/>
<evidence type="ECO:0000256" key="11">
    <source>
        <dbReference type="HAMAP-Rule" id="MF_00109"/>
    </source>
</evidence>
<evidence type="ECO:0000256" key="2">
    <source>
        <dbReference type="ARBA" id="ARBA00006997"/>
    </source>
</evidence>
<comment type="subcellular location">
    <subcellularLocation>
        <location evidence="11">Cytoplasm</location>
    </subcellularLocation>
</comment>
<comment type="pathway">
    <text evidence="1 11">Metabolic intermediate biosynthesis; chorismate biosynthesis; chorismate from D-erythrose 4-phosphate and phosphoenolpyruvate: step 5/7.</text>
</comment>
<evidence type="ECO:0000256" key="8">
    <source>
        <dbReference type="ARBA" id="ARBA00022840"/>
    </source>
</evidence>
<feature type="binding site" evidence="11">
    <location>
        <position position="81"/>
    </location>
    <ligand>
        <name>substrate</name>
    </ligand>
</feature>
<dbReference type="InterPro" id="IPR023000">
    <property type="entry name" value="Shikimate_kinase_CS"/>
</dbReference>
<dbReference type="PANTHER" id="PTHR21087:SF16">
    <property type="entry name" value="SHIKIMATE KINASE 1, CHLOROPLASTIC"/>
    <property type="match status" value="1"/>
</dbReference>
<comment type="caution">
    <text evidence="12">The sequence shown here is derived from an EMBL/GenBank/DDBJ whole genome shotgun (WGS) entry which is preliminary data.</text>
</comment>
<feature type="binding site" evidence="11">
    <location>
        <position position="16"/>
    </location>
    <ligand>
        <name>Mg(2+)</name>
        <dbReference type="ChEBI" id="CHEBI:18420"/>
    </ligand>
</feature>
<feature type="binding site" evidence="11">
    <location>
        <begin position="12"/>
        <end position="17"/>
    </location>
    <ligand>
        <name>ATP</name>
        <dbReference type="ChEBI" id="CHEBI:30616"/>
    </ligand>
</feature>
<dbReference type="GO" id="GO:0000287">
    <property type="term" value="F:magnesium ion binding"/>
    <property type="evidence" value="ECO:0007669"/>
    <property type="project" value="UniProtKB-UniRule"/>
</dbReference>
<dbReference type="GO" id="GO:0005829">
    <property type="term" value="C:cytosol"/>
    <property type="evidence" value="ECO:0007669"/>
    <property type="project" value="TreeGrafter"/>
</dbReference>
<dbReference type="InterPro" id="IPR027417">
    <property type="entry name" value="P-loop_NTPase"/>
</dbReference>
<dbReference type="GO" id="GO:0009423">
    <property type="term" value="P:chorismate biosynthetic process"/>
    <property type="evidence" value="ECO:0007669"/>
    <property type="project" value="UniProtKB-UniRule"/>
</dbReference>
<dbReference type="CDD" id="cd00464">
    <property type="entry name" value="SK"/>
    <property type="match status" value="1"/>
</dbReference>
<dbReference type="GO" id="GO:0008652">
    <property type="term" value="P:amino acid biosynthetic process"/>
    <property type="evidence" value="ECO:0007669"/>
    <property type="project" value="UniProtKB-KW"/>
</dbReference>
<evidence type="ECO:0000313" key="13">
    <source>
        <dbReference type="Proteomes" id="UP000018227"/>
    </source>
</evidence>
<dbReference type="GO" id="GO:0004765">
    <property type="term" value="F:shikimate kinase activity"/>
    <property type="evidence" value="ECO:0007669"/>
    <property type="project" value="UniProtKB-UniRule"/>
</dbReference>
<dbReference type="Gene3D" id="3.40.50.300">
    <property type="entry name" value="P-loop containing nucleotide triphosphate hydrolases"/>
    <property type="match status" value="1"/>
</dbReference>
<keyword evidence="11" id="KW-0963">Cytoplasm</keyword>
<evidence type="ECO:0000256" key="5">
    <source>
        <dbReference type="ARBA" id="ARBA00022679"/>
    </source>
</evidence>
<evidence type="ECO:0000256" key="10">
    <source>
        <dbReference type="ARBA" id="ARBA00048567"/>
    </source>
</evidence>
<dbReference type="STRING" id="592026.GCWU0000282_000602"/>
<dbReference type="UniPathway" id="UPA00053">
    <property type="reaction ID" value="UER00088"/>
</dbReference>
<dbReference type="eggNOG" id="COG0703">
    <property type="taxonomic scope" value="Bacteria"/>
</dbReference>
<comment type="cofactor">
    <cofactor evidence="11">
        <name>Mg(2+)</name>
        <dbReference type="ChEBI" id="CHEBI:18420"/>
    </cofactor>
    <text evidence="11">Binds 1 Mg(2+) ion per subunit.</text>
</comment>
<name>V2Y5N8_9FIRM</name>
<comment type="function">
    <text evidence="11">Catalyzes the specific phosphorylation of the 3-hydroxyl group of shikimic acid using ATP as a cosubstrate.</text>
</comment>
<comment type="similarity">
    <text evidence="2 11">Belongs to the shikimate kinase family.</text>
</comment>
<organism evidence="12 13">
    <name type="scientific">Catonella morbi ATCC 51271</name>
    <dbReference type="NCBI Taxonomy" id="592026"/>
    <lineage>
        <taxon>Bacteria</taxon>
        <taxon>Bacillati</taxon>
        <taxon>Bacillota</taxon>
        <taxon>Clostridia</taxon>
        <taxon>Lachnospirales</taxon>
        <taxon>Lachnospiraceae</taxon>
        <taxon>Catonella</taxon>
    </lineage>
</organism>
<dbReference type="PANTHER" id="PTHR21087">
    <property type="entry name" value="SHIKIMATE KINASE"/>
    <property type="match status" value="1"/>
</dbReference>
<dbReference type="Proteomes" id="UP000018227">
    <property type="component" value="Unassembled WGS sequence"/>
</dbReference>
<evidence type="ECO:0000256" key="1">
    <source>
        <dbReference type="ARBA" id="ARBA00004842"/>
    </source>
</evidence>
<evidence type="ECO:0000256" key="9">
    <source>
        <dbReference type="ARBA" id="ARBA00023141"/>
    </source>
</evidence>
<gene>
    <name evidence="11" type="primary">aroK</name>
    <name evidence="12" type="ORF">GCWU0000282_000602</name>
</gene>
<dbReference type="PROSITE" id="PS01128">
    <property type="entry name" value="SHIKIMATE_KINASE"/>
    <property type="match status" value="1"/>
</dbReference>
<dbReference type="GO" id="GO:0005524">
    <property type="term" value="F:ATP binding"/>
    <property type="evidence" value="ECO:0007669"/>
    <property type="project" value="UniProtKB-UniRule"/>
</dbReference>
<evidence type="ECO:0000256" key="4">
    <source>
        <dbReference type="ARBA" id="ARBA00022605"/>
    </source>
</evidence>
<dbReference type="AlphaFoldDB" id="V2Y5N8"/>
<feature type="binding site" evidence="11">
    <location>
        <position position="34"/>
    </location>
    <ligand>
        <name>substrate</name>
    </ligand>
</feature>
<comment type="subunit">
    <text evidence="11">Monomer.</text>
</comment>
<keyword evidence="5 11" id="KW-0808">Transferase</keyword>
<comment type="catalytic activity">
    <reaction evidence="10 11">
        <text>shikimate + ATP = 3-phosphoshikimate + ADP + H(+)</text>
        <dbReference type="Rhea" id="RHEA:13121"/>
        <dbReference type="ChEBI" id="CHEBI:15378"/>
        <dbReference type="ChEBI" id="CHEBI:30616"/>
        <dbReference type="ChEBI" id="CHEBI:36208"/>
        <dbReference type="ChEBI" id="CHEBI:145989"/>
        <dbReference type="ChEBI" id="CHEBI:456216"/>
        <dbReference type="EC" id="2.7.1.71"/>
    </reaction>
</comment>
<feature type="binding site" evidence="11">
    <location>
        <position position="119"/>
    </location>
    <ligand>
        <name>ATP</name>
        <dbReference type="ChEBI" id="CHEBI:30616"/>
    </ligand>
</feature>
<dbReference type="InterPro" id="IPR031322">
    <property type="entry name" value="Shikimate/glucono_kinase"/>
</dbReference>
<keyword evidence="11" id="KW-0479">Metal-binding</keyword>
<sequence>MMKNIVLIGFMGSGKTTIGKSLEEKTDMVFVDTDELIEAYEGCKISEIFADKGEAYFRRLENETLKNLLASTDNKVISTGGGIIINQANIPLLKQLGKVFYLRIKPETVLERLEGDKTRPLLIGEDKLVKVEQLMTDRKELYEMAADKTIDTDGLSVSEIVGKILEDFT</sequence>
<evidence type="ECO:0000256" key="6">
    <source>
        <dbReference type="ARBA" id="ARBA00022741"/>
    </source>
</evidence>
<dbReference type="InterPro" id="IPR000623">
    <property type="entry name" value="Shikimate_kinase/TSH1"/>
</dbReference>
<keyword evidence="4 11" id="KW-0028">Amino-acid biosynthesis</keyword>
<dbReference type="HOGENOM" id="CLU_057607_4_0_9"/>
<evidence type="ECO:0000256" key="7">
    <source>
        <dbReference type="ARBA" id="ARBA00022777"/>
    </source>
</evidence>
<dbReference type="GO" id="GO:0009073">
    <property type="term" value="P:aromatic amino acid family biosynthetic process"/>
    <property type="evidence" value="ECO:0007669"/>
    <property type="project" value="UniProtKB-KW"/>
</dbReference>
<dbReference type="Pfam" id="PF01202">
    <property type="entry name" value="SKI"/>
    <property type="match status" value="1"/>
</dbReference>
<dbReference type="PRINTS" id="PR01100">
    <property type="entry name" value="SHIKIMTKNASE"/>
</dbReference>
<keyword evidence="9 11" id="KW-0057">Aromatic amino acid biosynthesis</keyword>
<protein>
    <recommendedName>
        <fullName evidence="3 11">Shikimate kinase</fullName>
        <shortName evidence="11">SK</shortName>
        <ecNumber evidence="3 11">2.7.1.71</ecNumber>
    </recommendedName>
</protein>
<dbReference type="HAMAP" id="MF_00109">
    <property type="entry name" value="Shikimate_kinase"/>
    <property type="match status" value="1"/>
</dbReference>
<keyword evidence="11" id="KW-0460">Magnesium</keyword>
<dbReference type="EMBL" id="ACIL03000005">
    <property type="protein sequence ID" value="ESL04253.1"/>
    <property type="molecule type" value="Genomic_DNA"/>
</dbReference>
<keyword evidence="6 11" id="KW-0547">Nucleotide-binding</keyword>
<keyword evidence="8 11" id="KW-0067">ATP-binding</keyword>
<feature type="binding site" evidence="11">
    <location>
        <position position="138"/>
    </location>
    <ligand>
        <name>substrate</name>
    </ligand>
</feature>
<reference evidence="12 13" key="1">
    <citation type="submission" date="2013-06" db="EMBL/GenBank/DDBJ databases">
        <authorList>
            <person name="Weinstock G."/>
            <person name="Sodergren E."/>
            <person name="Clifton S."/>
            <person name="Fulton L."/>
            <person name="Fulton B."/>
            <person name="Courtney L."/>
            <person name="Fronick C."/>
            <person name="Harrison M."/>
            <person name="Strong C."/>
            <person name="Farmer C."/>
            <person name="Delahaunty K."/>
            <person name="Markovic C."/>
            <person name="Hall O."/>
            <person name="Minx P."/>
            <person name="Tomlinson C."/>
            <person name="Mitreva M."/>
            <person name="Nelson J."/>
            <person name="Hou S."/>
            <person name="Wollam A."/>
            <person name="Pepin K.H."/>
            <person name="Johnson M."/>
            <person name="Bhonagiri V."/>
            <person name="Nash W.E."/>
            <person name="Warren W."/>
            <person name="Chinwalla A."/>
            <person name="Mardis E.R."/>
            <person name="Wilson R.K."/>
        </authorList>
    </citation>
    <scope>NUCLEOTIDE SEQUENCE [LARGE SCALE GENOMIC DNA]</scope>
    <source>
        <strain evidence="12 13">ATCC 51271</strain>
    </source>
</reference>